<dbReference type="EMBL" id="JAINUF010000010">
    <property type="protein sequence ID" value="KAJ8348700.1"/>
    <property type="molecule type" value="Genomic_DNA"/>
</dbReference>
<feature type="compositionally biased region" description="Basic and acidic residues" evidence="1">
    <location>
        <begin position="221"/>
        <end position="236"/>
    </location>
</feature>
<accession>A0A9Q1F0N2</accession>
<reference evidence="2" key="1">
    <citation type="journal article" date="2023" name="Science">
        <title>Genome structures resolve the early diversification of teleost fishes.</title>
        <authorList>
            <person name="Parey E."/>
            <person name="Louis A."/>
            <person name="Montfort J."/>
            <person name="Bouchez O."/>
            <person name="Roques C."/>
            <person name="Iampietro C."/>
            <person name="Lluch J."/>
            <person name="Castinel A."/>
            <person name="Donnadieu C."/>
            <person name="Desvignes T."/>
            <person name="Floi Bucao C."/>
            <person name="Jouanno E."/>
            <person name="Wen M."/>
            <person name="Mejri S."/>
            <person name="Dirks R."/>
            <person name="Jansen H."/>
            <person name="Henkel C."/>
            <person name="Chen W.J."/>
            <person name="Zahm M."/>
            <person name="Cabau C."/>
            <person name="Klopp C."/>
            <person name="Thompson A.W."/>
            <person name="Robinson-Rechavi M."/>
            <person name="Braasch I."/>
            <person name="Lecointre G."/>
            <person name="Bobe J."/>
            <person name="Postlethwait J.H."/>
            <person name="Berthelot C."/>
            <person name="Roest Crollius H."/>
            <person name="Guiguen Y."/>
        </authorList>
    </citation>
    <scope>NUCLEOTIDE SEQUENCE</scope>
    <source>
        <strain evidence="2">WJC10195</strain>
    </source>
</reference>
<sequence length="299" mass="32705">MIQQTIRDTAGGSRCAAPFSMKPRCAHSRCVSRGRDFPDLIYASEPALKTKAAPLSQTGRGNHTTLLRVPRHAVHTHALLCTSDSSAVVWGSVRGQRSGGESAREHKEPVSAELHDPCSGKAAEIAHADRTVSPQQSSPPFCKPRRAGAGRDDSAHTLPLSWGDQPRYRCTMGVKDKLDWGQTHPKNKEWVTHMSGPVETHQSSAGRDGQSVRPETSQNTREQRHKEGEQTARSRSTDCCQSVAEVANPVRAGGRARNTERSSAQQACGLLRHRAAATVGLKEPRRNIQAKPHRDKDHH</sequence>
<feature type="region of interest" description="Disordered" evidence="1">
    <location>
        <begin position="198"/>
        <end position="241"/>
    </location>
</feature>
<feature type="region of interest" description="Disordered" evidence="1">
    <location>
        <begin position="276"/>
        <end position="299"/>
    </location>
</feature>
<evidence type="ECO:0000256" key="1">
    <source>
        <dbReference type="SAM" id="MobiDB-lite"/>
    </source>
</evidence>
<feature type="compositionally biased region" description="Basic and acidic residues" evidence="1">
    <location>
        <begin position="282"/>
        <end position="299"/>
    </location>
</feature>
<evidence type="ECO:0000313" key="3">
    <source>
        <dbReference type="Proteomes" id="UP001152622"/>
    </source>
</evidence>
<protein>
    <submittedName>
        <fullName evidence="2">Uncharacterized protein</fullName>
    </submittedName>
</protein>
<dbReference type="Proteomes" id="UP001152622">
    <property type="component" value="Chromosome 10"/>
</dbReference>
<feature type="compositionally biased region" description="Basic and acidic residues" evidence="1">
    <location>
        <begin position="102"/>
        <end position="116"/>
    </location>
</feature>
<dbReference type="AlphaFoldDB" id="A0A9Q1F0N2"/>
<gene>
    <name evidence="2" type="ORF">SKAU_G00272890</name>
</gene>
<name>A0A9Q1F0N2_SYNKA</name>
<comment type="caution">
    <text evidence="2">The sequence shown here is derived from an EMBL/GenBank/DDBJ whole genome shotgun (WGS) entry which is preliminary data.</text>
</comment>
<keyword evidence="3" id="KW-1185">Reference proteome</keyword>
<feature type="region of interest" description="Disordered" evidence="1">
    <location>
        <begin position="129"/>
        <end position="163"/>
    </location>
</feature>
<organism evidence="2 3">
    <name type="scientific">Synaphobranchus kaupii</name>
    <name type="common">Kaup's arrowtooth eel</name>
    <dbReference type="NCBI Taxonomy" id="118154"/>
    <lineage>
        <taxon>Eukaryota</taxon>
        <taxon>Metazoa</taxon>
        <taxon>Chordata</taxon>
        <taxon>Craniata</taxon>
        <taxon>Vertebrata</taxon>
        <taxon>Euteleostomi</taxon>
        <taxon>Actinopterygii</taxon>
        <taxon>Neopterygii</taxon>
        <taxon>Teleostei</taxon>
        <taxon>Anguilliformes</taxon>
        <taxon>Synaphobranchidae</taxon>
        <taxon>Synaphobranchus</taxon>
    </lineage>
</organism>
<evidence type="ECO:0000313" key="2">
    <source>
        <dbReference type="EMBL" id="KAJ8348700.1"/>
    </source>
</evidence>
<proteinExistence type="predicted"/>
<feature type="region of interest" description="Disordered" evidence="1">
    <location>
        <begin position="96"/>
        <end position="116"/>
    </location>
</feature>